<evidence type="ECO:0000313" key="3">
    <source>
        <dbReference type="Proteomes" id="UP001419268"/>
    </source>
</evidence>
<dbReference type="AlphaFoldDB" id="A0AAP0PXW1"/>
<sequence>MNIRGSSTLQLVWQLEEVFALGLYYDGVRVRRCRLGSRIRVTKPPLIVDAEHRRVDEIQARSVSDYNIQNLSRCEIVTSHEAPTVTMNLGIHHPLVEFIYQELFNNGVEIVWNPPPRRHSLNIFTYHISYVWTQDDICLLLALWYLLGCPIIRVYIHFPTMMRFPDYVYAALGEFLYFSRASSHCIIRYQGPSD</sequence>
<gene>
    <name evidence="2" type="ORF">Scep_005103</name>
</gene>
<reference evidence="2 3" key="1">
    <citation type="submission" date="2024-01" db="EMBL/GenBank/DDBJ databases">
        <title>Genome assemblies of Stephania.</title>
        <authorList>
            <person name="Yang L."/>
        </authorList>
    </citation>
    <scope>NUCLEOTIDE SEQUENCE [LARGE SCALE GENOMIC DNA]</scope>
    <source>
        <strain evidence="2">JXDWG</strain>
        <tissue evidence="2">Leaf</tissue>
    </source>
</reference>
<dbReference type="Proteomes" id="UP001419268">
    <property type="component" value="Unassembled WGS sequence"/>
</dbReference>
<accession>A0AAP0PXW1</accession>
<feature type="transmembrane region" description="Helical" evidence="1">
    <location>
        <begin position="137"/>
        <end position="156"/>
    </location>
</feature>
<proteinExistence type="predicted"/>
<evidence type="ECO:0000256" key="1">
    <source>
        <dbReference type="SAM" id="Phobius"/>
    </source>
</evidence>
<name>A0AAP0PXW1_9MAGN</name>
<keyword evidence="1" id="KW-0812">Transmembrane</keyword>
<dbReference type="EMBL" id="JBBNAG010000002">
    <property type="protein sequence ID" value="KAK9158529.1"/>
    <property type="molecule type" value="Genomic_DNA"/>
</dbReference>
<keyword evidence="3" id="KW-1185">Reference proteome</keyword>
<keyword evidence="1" id="KW-1133">Transmembrane helix</keyword>
<organism evidence="2 3">
    <name type="scientific">Stephania cephalantha</name>
    <dbReference type="NCBI Taxonomy" id="152367"/>
    <lineage>
        <taxon>Eukaryota</taxon>
        <taxon>Viridiplantae</taxon>
        <taxon>Streptophyta</taxon>
        <taxon>Embryophyta</taxon>
        <taxon>Tracheophyta</taxon>
        <taxon>Spermatophyta</taxon>
        <taxon>Magnoliopsida</taxon>
        <taxon>Ranunculales</taxon>
        <taxon>Menispermaceae</taxon>
        <taxon>Menispermoideae</taxon>
        <taxon>Cissampelideae</taxon>
        <taxon>Stephania</taxon>
    </lineage>
</organism>
<evidence type="ECO:0000313" key="2">
    <source>
        <dbReference type="EMBL" id="KAK9158529.1"/>
    </source>
</evidence>
<protein>
    <submittedName>
        <fullName evidence="2">Uncharacterized protein</fullName>
    </submittedName>
</protein>
<comment type="caution">
    <text evidence="2">The sequence shown here is derived from an EMBL/GenBank/DDBJ whole genome shotgun (WGS) entry which is preliminary data.</text>
</comment>
<keyword evidence="1" id="KW-0472">Membrane</keyword>